<evidence type="ECO:0000256" key="8">
    <source>
        <dbReference type="SAM" id="Phobius"/>
    </source>
</evidence>
<dbReference type="STRING" id="1891926.Fuma_02676"/>
<keyword evidence="2" id="KW-1003">Cell membrane</keyword>
<dbReference type="InterPro" id="IPR050790">
    <property type="entry name" value="ExbB/TolQ_transport"/>
</dbReference>
<evidence type="ECO:0000256" key="4">
    <source>
        <dbReference type="ARBA" id="ARBA00022989"/>
    </source>
</evidence>
<feature type="transmembrane region" description="Helical" evidence="8">
    <location>
        <begin position="56"/>
        <end position="76"/>
    </location>
</feature>
<evidence type="ECO:0000256" key="3">
    <source>
        <dbReference type="ARBA" id="ARBA00022692"/>
    </source>
</evidence>
<dbReference type="InterPro" id="IPR002898">
    <property type="entry name" value="MotA_ExbB_proton_chnl"/>
</dbReference>
<dbReference type="PANTHER" id="PTHR30625:SF11">
    <property type="entry name" value="MOTA_TOLQ_EXBB PROTON CHANNEL DOMAIN-CONTAINING PROTEIN"/>
    <property type="match status" value="1"/>
</dbReference>
<feature type="compositionally biased region" description="Low complexity" evidence="7">
    <location>
        <begin position="281"/>
        <end position="294"/>
    </location>
</feature>
<keyword evidence="12" id="KW-1185">Reference proteome</keyword>
<sequence precursor="true">MRIPKLRGPFNALRCVAFVLTTSLFLPAASVAQEPAADVAPVATPAMPSLWDLAVQGGWFMIPIAVASVITVAFTLERLFGLSRMRILPRKLVRQLRNVMNDPSFDPRKLWEACEGNRSPLANVTRAAVLKTGRPHAEVEMAVMDAVGRETAGMTRNLRPINVVASIAPLLGLLGTVQGMIMAFMVTSTTTSTGTAKAQELAHGIYTALVTTFAGLCVAVVSVILANFLEGRVERLLRQMEAIFLDLLPKLERYEGRLRVVESSDPGDRGIKVKSVSGGTASQKADADSAAAKKQAARKLGSPRRIVRSATGSEPAAAGADPDSDADLSGANRTARGTLRTNFDK</sequence>
<reference evidence="11 12" key="1">
    <citation type="journal article" date="2016" name="Front. Microbiol.">
        <title>Fuerstia marisgermanicae gen. nov., sp. nov., an Unusual Member of the Phylum Planctomycetes from the German Wadden Sea.</title>
        <authorList>
            <person name="Kohn T."/>
            <person name="Heuer A."/>
            <person name="Jogler M."/>
            <person name="Vollmers J."/>
            <person name="Boedeker C."/>
            <person name="Bunk B."/>
            <person name="Rast P."/>
            <person name="Borchert D."/>
            <person name="Glockner I."/>
            <person name="Freese H.M."/>
            <person name="Klenk H.P."/>
            <person name="Overmann J."/>
            <person name="Kaster A.K."/>
            <person name="Rohde M."/>
            <person name="Wiegand S."/>
            <person name="Jogler C."/>
        </authorList>
    </citation>
    <scope>NUCLEOTIDE SEQUENCE [LARGE SCALE GENOMIC DNA]</scope>
    <source>
        <strain evidence="11 12">NH11</strain>
    </source>
</reference>
<dbReference type="Proteomes" id="UP000187735">
    <property type="component" value="Chromosome"/>
</dbReference>
<feature type="domain" description="MotA/TolQ/ExbB proton channel" evidence="10">
    <location>
        <begin position="120"/>
        <end position="241"/>
    </location>
</feature>
<evidence type="ECO:0000256" key="2">
    <source>
        <dbReference type="ARBA" id="ARBA00022475"/>
    </source>
</evidence>
<proteinExistence type="inferred from homology"/>
<evidence type="ECO:0000256" key="9">
    <source>
        <dbReference type="SAM" id="SignalP"/>
    </source>
</evidence>
<dbReference type="PANTHER" id="PTHR30625">
    <property type="entry name" value="PROTEIN TOLQ"/>
    <property type="match status" value="1"/>
</dbReference>
<feature type="compositionally biased region" description="Low complexity" evidence="7">
    <location>
        <begin position="315"/>
        <end position="331"/>
    </location>
</feature>
<dbReference type="AlphaFoldDB" id="A0A1P8WG61"/>
<feature type="compositionally biased region" description="Basic residues" evidence="7">
    <location>
        <begin position="295"/>
        <end position="307"/>
    </location>
</feature>
<evidence type="ECO:0000256" key="1">
    <source>
        <dbReference type="ARBA" id="ARBA00004651"/>
    </source>
</evidence>
<dbReference type="Pfam" id="PF01618">
    <property type="entry name" value="MotA_ExbB"/>
    <property type="match status" value="1"/>
</dbReference>
<dbReference type="GO" id="GO:0005886">
    <property type="term" value="C:plasma membrane"/>
    <property type="evidence" value="ECO:0007669"/>
    <property type="project" value="UniProtKB-SubCell"/>
</dbReference>
<evidence type="ECO:0000313" key="12">
    <source>
        <dbReference type="Proteomes" id="UP000187735"/>
    </source>
</evidence>
<accession>A0A1P8WG61</accession>
<feature type="compositionally biased region" description="Basic and acidic residues" evidence="7">
    <location>
        <begin position="262"/>
        <end position="271"/>
    </location>
</feature>
<dbReference type="EMBL" id="CP017641">
    <property type="protein sequence ID" value="APZ93061.1"/>
    <property type="molecule type" value="Genomic_DNA"/>
</dbReference>
<keyword evidence="4 8" id="KW-1133">Transmembrane helix</keyword>
<comment type="similarity">
    <text evidence="6">Belongs to the exbB/tolQ family.</text>
</comment>
<keyword evidence="3 8" id="KW-0812">Transmembrane</keyword>
<gene>
    <name evidence="11" type="ORF">Fuma_02676</name>
</gene>
<keyword evidence="5 8" id="KW-0472">Membrane</keyword>
<dbReference type="OrthoDB" id="4045at2"/>
<keyword evidence="6" id="KW-0653">Protein transport</keyword>
<keyword evidence="6" id="KW-0813">Transport</keyword>
<name>A0A1P8WG61_9PLAN</name>
<evidence type="ECO:0000256" key="7">
    <source>
        <dbReference type="SAM" id="MobiDB-lite"/>
    </source>
</evidence>
<keyword evidence="9" id="KW-0732">Signal</keyword>
<protein>
    <submittedName>
        <fullName evidence="11">Colicin uptake protein</fullName>
    </submittedName>
</protein>
<feature type="signal peptide" evidence="9">
    <location>
        <begin position="1"/>
        <end position="32"/>
    </location>
</feature>
<dbReference type="RefSeq" id="WP_077024584.1">
    <property type="nucleotide sequence ID" value="NZ_CP017641.1"/>
</dbReference>
<evidence type="ECO:0000259" key="10">
    <source>
        <dbReference type="Pfam" id="PF01618"/>
    </source>
</evidence>
<organism evidence="11 12">
    <name type="scientific">Fuerstiella marisgermanici</name>
    <dbReference type="NCBI Taxonomy" id="1891926"/>
    <lineage>
        <taxon>Bacteria</taxon>
        <taxon>Pseudomonadati</taxon>
        <taxon>Planctomycetota</taxon>
        <taxon>Planctomycetia</taxon>
        <taxon>Planctomycetales</taxon>
        <taxon>Planctomycetaceae</taxon>
        <taxon>Fuerstiella</taxon>
    </lineage>
</organism>
<feature type="transmembrane region" description="Helical" evidence="8">
    <location>
        <begin position="163"/>
        <end position="185"/>
    </location>
</feature>
<feature type="chain" id="PRO_5012659151" evidence="9">
    <location>
        <begin position="33"/>
        <end position="345"/>
    </location>
</feature>
<evidence type="ECO:0000256" key="5">
    <source>
        <dbReference type="ARBA" id="ARBA00023136"/>
    </source>
</evidence>
<dbReference type="KEGG" id="fmr:Fuma_02676"/>
<dbReference type="GO" id="GO:0017038">
    <property type="term" value="P:protein import"/>
    <property type="evidence" value="ECO:0007669"/>
    <property type="project" value="TreeGrafter"/>
</dbReference>
<comment type="subcellular location">
    <subcellularLocation>
        <location evidence="1">Cell membrane</location>
        <topology evidence="1">Multi-pass membrane protein</topology>
    </subcellularLocation>
    <subcellularLocation>
        <location evidence="6">Membrane</location>
        <topology evidence="6">Multi-pass membrane protein</topology>
    </subcellularLocation>
</comment>
<feature type="transmembrane region" description="Helical" evidence="8">
    <location>
        <begin position="205"/>
        <end position="229"/>
    </location>
</feature>
<evidence type="ECO:0000313" key="11">
    <source>
        <dbReference type="EMBL" id="APZ93061.1"/>
    </source>
</evidence>
<evidence type="ECO:0000256" key="6">
    <source>
        <dbReference type="RuleBase" id="RU004057"/>
    </source>
</evidence>
<feature type="region of interest" description="Disordered" evidence="7">
    <location>
        <begin position="262"/>
        <end position="345"/>
    </location>
</feature>